<evidence type="ECO:0000313" key="2">
    <source>
        <dbReference type="Proteomes" id="UP000769157"/>
    </source>
</evidence>
<organism evidence="1 2">
    <name type="scientific">Ogataea philodendri</name>
    <dbReference type="NCBI Taxonomy" id="1378263"/>
    <lineage>
        <taxon>Eukaryota</taxon>
        <taxon>Fungi</taxon>
        <taxon>Dikarya</taxon>
        <taxon>Ascomycota</taxon>
        <taxon>Saccharomycotina</taxon>
        <taxon>Pichiomycetes</taxon>
        <taxon>Pichiales</taxon>
        <taxon>Pichiaceae</taxon>
        <taxon>Ogataea</taxon>
    </lineage>
</organism>
<protein>
    <submittedName>
        <fullName evidence="1">Uncharacterized protein</fullName>
    </submittedName>
</protein>
<dbReference type="RefSeq" id="XP_046063708.1">
    <property type="nucleotide sequence ID" value="XM_046202341.1"/>
</dbReference>
<dbReference type="AlphaFoldDB" id="A0A9P8PD72"/>
<gene>
    <name evidence="1" type="ORF">OGAPHI_001566</name>
</gene>
<proteinExistence type="predicted"/>
<reference evidence="1" key="2">
    <citation type="submission" date="2021-01" db="EMBL/GenBank/DDBJ databases">
        <authorList>
            <person name="Schikora-Tamarit M.A."/>
        </authorList>
    </citation>
    <scope>NUCLEOTIDE SEQUENCE</scope>
    <source>
        <strain evidence="1">CBS6075</strain>
    </source>
</reference>
<comment type="caution">
    <text evidence="1">The sequence shown here is derived from an EMBL/GenBank/DDBJ whole genome shotgun (WGS) entry which is preliminary data.</text>
</comment>
<sequence>MATLQRTKIVLLDASDGGDAVDVGSCTDDLYSDLGALHDNLVFADVGWRRSGGSVFHVFWNEMFRDKHRKRPHVGEKAHIIHRRHYCVHHFSLERFPNHRTVLDLELGVALLTRHDFALSNVDAHAVQHTDNVSKLARASALHVREQLLLQVLVHLRPEVGRMERQIEREVFDEKHGVL</sequence>
<dbReference type="Proteomes" id="UP000769157">
    <property type="component" value="Unassembled WGS sequence"/>
</dbReference>
<name>A0A9P8PD72_9ASCO</name>
<accession>A0A9P8PD72</accession>
<dbReference type="GeneID" id="70233534"/>
<dbReference type="EMBL" id="JAEUBE010000137">
    <property type="protein sequence ID" value="KAH3669445.1"/>
    <property type="molecule type" value="Genomic_DNA"/>
</dbReference>
<evidence type="ECO:0000313" key="1">
    <source>
        <dbReference type="EMBL" id="KAH3669445.1"/>
    </source>
</evidence>
<keyword evidence="2" id="KW-1185">Reference proteome</keyword>
<reference evidence="1" key="1">
    <citation type="journal article" date="2021" name="Open Biol.">
        <title>Shared evolutionary footprints suggest mitochondrial oxidative damage underlies multiple complex I losses in fungi.</title>
        <authorList>
            <person name="Schikora-Tamarit M.A."/>
            <person name="Marcet-Houben M."/>
            <person name="Nosek J."/>
            <person name="Gabaldon T."/>
        </authorList>
    </citation>
    <scope>NUCLEOTIDE SEQUENCE</scope>
    <source>
        <strain evidence="1">CBS6075</strain>
    </source>
</reference>